<organism evidence="1 2">
    <name type="scientific">Campylobacter portucalensis</name>
    <dbReference type="NCBI Taxonomy" id="2608384"/>
    <lineage>
        <taxon>Bacteria</taxon>
        <taxon>Pseudomonadati</taxon>
        <taxon>Campylobacterota</taxon>
        <taxon>Epsilonproteobacteria</taxon>
        <taxon>Campylobacterales</taxon>
        <taxon>Campylobacteraceae</taxon>
        <taxon>Campylobacter</taxon>
    </lineage>
</organism>
<gene>
    <name evidence="1" type="ORF">F1B92_02625</name>
</gene>
<dbReference type="Pfam" id="PF13083">
    <property type="entry name" value="KH_KhpA-B"/>
    <property type="match status" value="1"/>
</dbReference>
<name>A0A6L5WG35_9BACT</name>
<dbReference type="AlphaFoldDB" id="A0A6L5WG35"/>
<reference evidence="1 2" key="1">
    <citation type="submission" date="2019-09" db="EMBL/GenBank/DDBJ databases">
        <authorList>
            <person name="Silva M."/>
            <person name="Pereira G."/>
            <person name="Lopes-Da-Costa L."/>
            <person name="Silva E."/>
        </authorList>
    </citation>
    <scope>NUCLEOTIDE SEQUENCE [LARGE SCALE GENOMIC DNA]</scope>
    <source>
        <strain evidence="1 2">FMV-PI01</strain>
    </source>
</reference>
<dbReference type="Proteomes" id="UP000476338">
    <property type="component" value="Unassembled WGS sequence"/>
</dbReference>
<comment type="caution">
    <text evidence="1">The sequence shown here is derived from an EMBL/GenBank/DDBJ whole genome shotgun (WGS) entry which is preliminary data.</text>
</comment>
<accession>A0A6L5WG35</accession>
<reference evidence="1 2" key="2">
    <citation type="submission" date="2020-03" db="EMBL/GenBank/DDBJ databases">
        <title>Campylobacter portucalensis sp. nov., a new species of Campylobacter isolated from the reproductive tract of bulls.</title>
        <authorList>
            <person name="Silva M.F."/>
            <person name="Pereira G."/>
            <person name="Carneiro C."/>
            <person name="Hemphill A."/>
            <person name="Mateus L."/>
            <person name="Lopes-Da-Costa L."/>
            <person name="Silva E."/>
        </authorList>
    </citation>
    <scope>NUCLEOTIDE SEQUENCE [LARGE SCALE GENOMIC DNA]</scope>
    <source>
        <strain evidence="1 2">FMV-PI01</strain>
    </source>
</reference>
<sequence>MVEEFLKQYAILIAEKPEKISVKKLSLKDSVVELIIYADKVDIGKLIGKDGRIINAIKTVILGSKSKSNFSYKVNVKAIEDNE</sequence>
<dbReference type="EMBL" id="VWSJ01000006">
    <property type="protein sequence ID" value="MSN96098.1"/>
    <property type="molecule type" value="Genomic_DNA"/>
</dbReference>
<protein>
    <submittedName>
        <fullName evidence="1">KH domain-containing protein</fullName>
    </submittedName>
</protein>
<evidence type="ECO:0000313" key="2">
    <source>
        <dbReference type="Proteomes" id="UP000476338"/>
    </source>
</evidence>
<proteinExistence type="predicted"/>
<dbReference type="RefSeq" id="WP_154570361.1">
    <property type="nucleotide sequence ID" value="NZ_VWSJ01000006.1"/>
</dbReference>
<keyword evidence="2" id="KW-1185">Reference proteome</keyword>
<evidence type="ECO:0000313" key="1">
    <source>
        <dbReference type="EMBL" id="MSN96098.1"/>
    </source>
</evidence>